<name>A0A4Z2GFB3_9TELE</name>
<accession>A0A4Z2GFB3</accession>
<organism evidence="1 2">
    <name type="scientific">Liparis tanakae</name>
    <name type="common">Tanaka's snailfish</name>
    <dbReference type="NCBI Taxonomy" id="230148"/>
    <lineage>
        <taxon>Eukaryota</taxon>
        <taxon>Metazoa</taxon>
        <taxon>Chordata</taxon>
        <taxon>Craniata</taxon>
        <taxon>Vertebrata</taxon>
        <taxon>Euteleostomi</taxon>
        <taxon>Actinopterygii</taxon>
        <taxon>Neopterygii</taxon>
        <taxon>Teleostei</taxon>
        <taxon>Neoteleostei</taxon>
        <taxon>Acanthomorphata</taxon>
        <taxon>Eupercaria</taxon>
        <taxon>Perciformes</taxon>
        <taxon>Cottioidei</taxon>
        <taxon>Cottales</taxon>
        <taxon>Liparidae</taxon>
        <taxon>Liparis</taxon>
    </lineage>
</organism>
<reference evidence="1 2" key="1">
    <citation type="submission" date="2019-03" db="EMBL/GenBank/DDBJ databases">
        <title>First draft genome of Liparis tanakae, snailfish: a comprehensive survey of snailfish specific genes.</title>
        <authorList>
            <person name="Kim W."/>
            <person name="Song I."/>
            <person name="Jeong J.-H."/>
            <person name="Kim D."/>
            <person name="Kim S."/>
            <person name="Ryu S."/>
            <person name="Song J.Y."/>
            <person name="Lee S.K."/>
        </authorList>
    </citation>
    <scope>NUCLEOTIDE SEQUENCE [LARGE SCALE GENOMIC DNA]</scope>
    <source>
        <tissue evidence="1">Muscle</tissue>
    </source>
</reference>
<sequence length="197" mass="22480">MPNVKVQERWRKQRDLYGASQTELTELRWPADRHLLLLRLKYQSTISPLRIVNTNALCCPTPFPPSPPSTRSSFHYQEEKGSVGAKTLETMTNKHKSSSDPEQTRRRLYGRVRTIMENLESRAKPGWSVTEPDASVIWPKLPTTERNTQRDGVRGGIASKYTTAPALIITKEDVTRCHDAHYQAHWASGTRLLSDQI</sequence>
<dbReference type="EMBL" id="SRLO01000564">
    <property type="protein sequence ID" value="TNN51980.1"/>
    <property type="molecule type" value="Genomic_DNA"/>
</dbReference>
<dbReference type="AlphaFoldDB" id="A0A4Z2GFB3"/>
<gene>
    <name evidence="1" type="ORF">EYF80_037830</name>
</gene>
<dbReference type="Proteomes" id="UP000314294">
    <property type="component" value="Unassembled WGS sequence"/>
</dbReference>
<keyword evidence="2" id="KW-1185">Reference proteome</keyword>
<proteinExistence type="predicted"/>
<evidence type="ECO:0000313" key="1">
    <source>
        <dbReference type="EMBL" id="TNN51980.1"/>
    </source>
</evidence>
<comment type="caution">
    <text evidence="1">The sequence shown here is derived from an EMBL/GenBank/DDBJ whole genome shotgun (WGS) entry which is preliminary data.</text>
</comment>
<evidence type="ECO:0000313" key="2">
    <source>
        <dbReference type="Proteomes" id="UP000314294"/>
    </source>
</evidence>
<protein>
    <submittedName>
        <fullName evidence="1">Uncharacterized protein</fullName>
    </submittedName>
</protein>